<feature type="domain" description="Cullin N-terminal" evidence="2">
    <location>
        <begin position="4"/>
        <end position="109"/>
    </location>
</feature>
<accession>A0A445A3M4</accession>
<evidence type="ECO:0000259" key="2">
    <source>
        <dbReference type="Pfam" id="PF00888"/>
    </source>
</evidence>
<dbReference type="InterPro" id="IPR016159">
    <property type="entry name" value="Cullin_repeat-like_dom_sf"/>
</dbReference>
<gene>
    <name evidence="3" type="ORF">Ahy_B03g066247</name>
</gene>
<reference evidence="3 4" key="1">
    <citation type="submission" date="2019-01" db="EMBL/GenBank/DDBJ databases">
        <title>Sequencing of cultivated peanut Arachis hypogaea provides insights into genome evolution and oil improvement.</title>
        <authorList>
            <person name="Chen X."/>
        </authorList>
    </citation>
    <scope>NUCLEOTIDE SEQUENCE [LARGE SCALE GENOMIC DNA]</scope>
    <source>
        <strain evidence="4">cv. Fuhuasheng</strain>
        <tissue evidence="3">Leaves</tissue>
    </source>
</reference>
<evidence type="ECO:0000313" key="4">
    <source>
        <dbReference type="Proteomes" id="UP000289738"/>
    </source>
</evidence>
<dbReference type="GO" id="GO:0006511">
    <property type="term" value="P:ubiquitin-dependent protein catabolic process"/>
    <property type="evidence" value="ECO:0007669"/>
    <property type="project" value="InterPro"/>
</dbReference>
<dbReference type="Gene3D" id="1.20.1310.10">
    <property type="entry name" value="Cullin Repeats"/>
    <property type="match status" value="1"/>
</dbReference>
<dbReference type="GO" id="GO:0031625">
    <property type="term" value="F:ubiquitin protein ligase binding"/>
    <property type="evidence" value="ECO:0007669"/>
    <property type="project" value="InterPro"/>
</dbReference>
<name>A0A445A3M4_ARAHY</name>
<dbReference type="Proteomes" id="UP000289738">
    <property type="component" value="Chromosome B03"/>
</dbReference>
<comment type="similarity">
    <text evidence="1">Belongs to the cullin family.</text>
</comment>
<keyword evidence="4" id="KW-1185">Reference proteome</keyword>
<evidence type="ECO:0000256" key="1">
    <source>
        <dbReference type="ARBA" id="ARBA00006019"/>
    </source>
</evidence>
<dbReference type="SUPFAM" id="SSF74788">
    <property type="entry name" value="Cullin repeat-like"/>
    <property type="match status" value="1"/>
</dbReference>
<dbReference type="STRING" id="3818.A0A445A3M4"/>
<proteinExistence type="inferred from homology"/>
<protein>
    <recommendedName>
        <fullName evidence="2">Cullin N-terminal domain-containing protein</fullName>
    </recommendedName>
</protein>
<dbReference type="AlphaFoldDB" id="A0A445A3M4"/>
<dbReference type="PANTHER" id="PTHR11932">
    <property type="entry name" value="CULLIN"/>
    <property type="match status" value="1"/>
</dbReference>
<sequence length="111" mass="13166">MMVKADAREAVITLINKEREGGQIDRFLLKNIVDIFVEVGLGKLDHYEQDFEIQMLDDTTNYYKSKGTIWIKVDSFQEYLSKALECLRKEKNRVSHYLHSSTWQKLYKVIF</sequence>
<comment type="caution">
    <text evidence="3">The sequence shown here is derived from an EMBL/GenBank/DDBJ whole genome shotgun (WGS) entry which is preliminary data.</text>
</comment>
<dbReference type="Pfam" id="PF00888">
    <property type="entry name" value="Cullin"/>
    <property type="match status" value="1"/>
</dbReference>
<evidence type="ECO:0000313" key="3">
    <source>
        <dbReference type="EMBL" id="RYR21008.1"/>
    </source>
</evidence>
<dbReference type="InterPro" id="IPR045093">
    <property type="entry name" value="Cullin"/>
</dbReference>
<dbReference type="FunFam" id="1.20.1310.10:FF:000001">
    <property type="entry name" value="Cullin 3"/>
    <property type="match status" value="1"/>
</dbReference>
<dbReference type="InterPro" id="IPR001373">
    <property type="entry name" value="Cullin_N"/>
</dbReference>
<dbReference type="EMBL" id="SDMP01000013">
    <property type="protein sequence ID" value="RYR21008.1"/>
    <property type="molecule type" value="Genomic_DNA"/>
</dbReference>
<organism evidence="3 4">
    <name type="scientific">Arachis hypogaea</name>
    <name type="common">Peanut</name>
    <dbReference type="NCBI Taxonomy" id="3818"/>
    <lineage>
        <taxon>Eukaryota</taxon>
        <taxon>Viridiplantae</taxon>
        <taxon>Streptophyta</taxon>
        <taxon>Embryophyta</taxon>
        <taxon>Tracheophyta</taxon>
        <taxon>Spermatophyta</taxon>
        <taxon>Magnoliopsida</taxon>
        <taxon>eudicotyledons</taxon>
        <taxon>Gunneridae</taxon>
        <taxon>Pentapetalae</taxon>
        <taxon>rosids</taxon>
        <taxon>fabids</taxon>
        <taxon>Fabales</taxon>
        <taxon>Fabaceae</taxon>
        <taxon>Papilionoideae</taxon>
        <taxon>50 kb inversion clade</taxon>
        <taxon>dalbergioids sensu lato</taxon>
        <taxon>Dalbergieae</taxon>
        <taxon>Pterocarpus clade</taxon>
        <taxon>Arachis</taxon>
    </lineage>
</organism>